<keyword evidence="3" id="KW-1185">Reference proteome</keyword>
<reference evidence="2 3" key="1">
    <citation type="journal article" date="2014" name="BMC Genomics">
        <title>Comparative genome sequencing reveals chemotype-specific gene clusters in the toxigenic black mold Stachybotrys.</title>
        <authorList>
            <person name="Semeiks J."/>
            <person name="Borek D."/>
            <person name="Otwinowski Z."/>
            <person name="Grishin N.V."/>
        </authorList>
    </citation>
    <scope>NUCLEOTIDE SEQUENCE [LARGE SCALE GENOMIC DNA]</scope>
    <source>
        <strain evidence="3">CBS 109288 / IBT 7711</strain>
    </source>
</reference>
<name>A0A084AVH4_STACB</name>
<evidence type="ECO:0000259" key="1">
    <source>
        <dbReference type="Pfam" id="PF20789"/>
    </source>
</evidence>
<dbReference type="HOGENOM" id="CLU_051051_0_0_1"/>
<dbReference type="InterPro" id="IPR049450">
    <property type="entry name" value="ACOT8-like_C"/>
</dbReference>
<dbReference type="Gene3D" id="2.40.160.210">
    <property type="entry name" value="Acyl-CoA thioesterase, double hotdog domain"/>
    <property type="match status" value="1"/>
</dbReference>
<gene>
    <name evidence="2" type="ORF">S7711_01753</name>
</gene>
<dbReference type="InterPro" id="IPR052389">
    <property type="entry name" value="Sec_Metab_Biosynth-Assoc"/>
</dbReference>
<protein>
    <recommendedName>
        <fullName evidence="1">Acyl-CoA thioesterase-like C-terminal domain-containing protein</fullName>
    </recommendedName>
</protein>
<feature type="domain" description="Acyl-CoA thioesterase-like C-terminal" evidence="1">
    <location>
        <begin position="275"/>
        <end position="380"/>
    </location>
</feature>
<evidence type="ECO:0000313" key="2">
    <source>
        <dbReference type="EMBL" id="KEY69303.1"/>
    </source>
</evidence>
<dbReference type="Pfam" id="PF20789">
    <property type="entry name" value="4HBT_3C"/>
    <property type="match status" value="1"/>
</dbReference>
<organism evidence="2 3">
    <name type="scientific">Stachybotrys chartarum (strain CBS 109288 / IBT 7711)</name>
    <name type="common">Toxic black mold</name>
    <name type="synonym">Stilbospora chartarum</name>
    <dbReference type="NCBI Taxonomy" id="1280523"/>
    <lineage>
        <taxon>Eukaryota</taxon>
        <taxon>Fungi</taxon>
        <taxon>Dikarya</taxon>
        <taxon>Ascomycota</taxon>
        <taxon>Pezizomycotina</taxon>
        <taxon>Sordariomycetes</taxon>
        <taxon>Hypocreomycetidae</taxon>
        <taxon>Hypocreales</taxon>
        <taxon>Stachybotryaceae</taxon>
        <taxon>Stachybotrys</taxon>
    </lineage>
</organism>
<accession>A0A084AVH4</accession>
<dbReference type="Proteomes" id="UP000028045">
    <property type="component" value="Unassembled WGS sequence"/>
</dbReference>
<dbReference type="InterPro" id="IPR029069">
    <property type="entry name" value="HotDog_dom_sf"/>
</dbReference>
<dbReference type="EMBL" id="KL648534">
    <property type="protein sequence ID" value="KEY69303.1"/>
    <property type="molecule type" value="Genomic_DNA"/>
</dbReference>
<dbReference type="SUPFAM" id="SSF54637">
    <property type="entry name" value="Thioesterase/thiol ester dehydrase-isomerase"/>
    <property type="match status" value="1"/>
</dbReference>
<dbReference type="InterPro" id="IPR042171">
    <property type="entry name" value="Acyl-CoA_hotdog"/>
</dbReference>
<dbReference type="PANTHER" id="PTHR38110">
    <property type="entry name" value="CHROMOSOME 23, WHOLE GENOME SHOTGUN SEQUENCE"/>
    <property type="match status" value="1"/>
</dbReference>
<dbReference type="AlphaFoldDB" id="A0A084AVH4"/>
<sequence>MSSTIPRDLKLQSTNAGTCNAPTFYSIYAYQHIPTSTGVLPVTKKSAGKHYPISSPPPPAKSNRGLRLSENMANAHLPNSHPQVTPDWKPWPFTQPSFLGSIETTKLAGFDGNRYSGTVPPAWCASNGRDMAANAGWCLSMLLKTARKYCRDKYGGNVSSDALTAHIDLLAPVPPGLFHVALQSHDAGSRQKLVKAELISPFADKTTVYAAVQIRTGVLEEKIKTESIQPADRPLPDKTKDCGRLVNSAFFYYNPPSASMRYYCPNDGESLLWSPKFGGQSARDQWFKLDDDGLLQLEHIPLIVDLIPDIPYNHLKGGLANSKYWLPSLSLNLHFRSNVKGKEWLLTRTDMRKLHNGRYDLNIQVLDEEGNIVATCVRTSAMIPTRSSKQSSL</sequence>
<dbReference type="PANTHER" id="PTHR38110:SF4">
    <property type="entry name" value="THIOESTERASE-LIKE SUPERFAMILY-DOMAIN-CONTAINING PROTEIN"/>
    <property type="match status" value="1"/>
</dbReference>
<evidence type="ECO:0000313" key="3">
    <source>
        <dbReference type="Proteomes" id="UP000028045"/>
    </source>
</evidence>
<proteinExistence type="predicted"/>
<dbReference type="OrthoDB" id="2532955at2759"/>